<proteinExistence type="predicted"/>
<evidence type="ECO:0000313" key="4">
    <source>
        <dbReference type="EMBL" id="OAK67083.1"/>
    </source>
</evidence>
<protein>
    <submittedName>
        <fullName evidence="4">DNA methyltransferase</fullName>
    </submittedName>
</protein>
<dbReference type="PANTHER" id="PTHR43542:SF1">
    <property type="entry name" value="METHYLTRANSFERASE"/>
    <property type="match status" value="1"/>
</dbReference>
<evidence type="ECO:0000256" key="3">
    <source>
        <dbReference type="SAM" id="MobiDB-lite"/>
    </source>
</evidence>
<dbReference type="CDD" id="cd02440">
    <property type="entry name" value="AdoMet_MTases"/>
    <property type="match status" value="1"/>
</dbReference>
<name>A0A177ZHK6_9BACI</name>
<dbReference type="NCBIfam" id="TIGR00095">
    <property type="entry name" value="16S rRNA (guanine(966)-N(2))-methyltransferase RsmD"/>
    <property type="match status" value="1"/>
</dbReference>
<dbReference type="InterPro" id="IPR002052">
    <property type="entry name" value="DNA_methylase_N6_adenine_CS"/>
</dbReference>
<dbReference type="PANTHER" id="PTHR43542">
    <property type="entry name" value="METHYLTRANSFERASE"/>
    <property type="match status" value="1"/>
</dbReference>
<comment type="caution">
    <text evidence="4">The sequence shown here is derived from an EMBL/GenBank/DDBJ whole genome shotgun (WGS) entry which is preliminary data.</text>
</comment>
<dbReference type="GO" id="GO:0003676">
    <property type="term" value="F:nucleic acid binding"/>
    <property type="evidence" value="ECO:0007669"/>
    <property type="project" value="InterPro"/>
</dbReference>
<dbReference type="Gene3D" id="3.40.50.150">
    <property type="entry name" value="Vaccinia Virus protein VP39"/>
    <property type="match status" value="1"/>
</dbReference>
<evidence type="ECO:0000313" key="5">
    <source>
        <dbReference type="Proteomes" id="UP000077881"/>
    </source>
</evidence>
<gene>
    <name evidence="4" type="ORF">ABB05_22260</name>
</gene>
<dbReference type="STRING" id="217031.ABB05_22260"/>
<keyword evidence="1 4" id="KW-0489">Methyltransferase</keyword>
<reference evidence="4 5" key="1">
    <citation type="submission" date="2015-05" db="EMBL/GenBank/DDBJ databases">
        <title>Comparison of genome.</title>
        <authorList>
            <person name="Zheng Z."/>
            <person name="Sun M."/>
        </authorList>
    </citation>
    <scope>NUCLEOTIDE SEQUENCE [LARGE SCALE GENOMIC DNA]</scope>
    <source>
        <strain evidence="4 5">G25-74</strain>
    </source>
</reference>
<dbReference type="Proteomes" id="UP000077881">
    <property type="component" value="Unassembled WGS sequence"/>
</dbReference>
<dbReference type="PATRIC" id="fig|217031.6.peg.4842"/>
<dbReference type="PROSITE" id="PS00092">
    <property type="entry name" value="N6_MTASE"/>
    <property type="match status" value="1"/>
</dbReference>
<dbReference type="RefSeq" id="WP_057985795.1">
    <property type="nucleotide sequence ID" value="NZ_JAGGKH010000002.1"/>
</dbReference>
<evidence type="ECO:0000256" key="2">
    <source>
        <dbReference type="ARBA" id="ARBA00022679"/>
    </source>
</evidence>
<sequence length="182" mass="20349">MRVISGNLKGRPLKAVPGNGTRPTTDKIKETLFNIIGPYFSGGIALDLFAGSGALGIEGLSRGMEKVIMIDKDRQAIQTIKNNVQSCELDNQVEIYRNDAERALKALIKRDIHFDYIFLDPPYHRQKLEVILHTIEKSNLLKQQGMIIVEHDSDLSLPKSIGGLVCDRKDQFGITALSIYRL</sequence>
<keyword evidence="2 4" id="KW-0808">Transferase</keyword>
<dbReference type="InterPro" id="IPR029063">
    <property type="entry name" value="SAM-dependent_MTases_sf"/>
</dbReference>
<accession>A0A177ZHK6</accession>
<organism evidence="4 5">
    <name type="scientific">Lederbergia galactosidilytica</name>
    <dbReference type="NCBI Taxonomy" id="217031"/>
    <lineage>
        <taxon>Bacteria</taxon>
        <taxon>Bacillati</taxon>
        <taxon>Bacillota</taxon>
        <taxon>Bacilli</taxon>
        <taxon>Bacillales</taxon>
        <taxon>Bacillaceae</taxon>
        <taxon>Lederbergia</taxon>
    </lineage>
</organism>
<dbReference type="GO" id="GO:0031167">
    <property type="term" value="P:rRNA methylation"/>
    <property type="evidence" value="ECO:0007669"/>
    <property type="project" value="InterPro"/>
</dbReference>
<dbReference type="Pfam" id="PF03602">
    <property type="entry name" value="Cons_hypoth95"/>
    <property type="match status" value="1"/>
</dbReference>
<dbReference type="PIRSF" id="PIRSF004553">
    <property type="entry name" value="CHP00095"/>
    <property type="match status" value="1"/>
</dbReference>
<dbReference type="AlphaFoldDB" id="A0A177ZHK6"/>
<keyword evidence="5" id="KW-1185">Reference proteome</keyword>
<dbReference type="InterPro" id="IPR004398">
    <property type="entry name" value="RNA_MeTrfase_RsmD"/>
</dbReference>
<evidence type="ECO:0000256" key="1">
    <source>
        <dbReference type="ARBA" id="ARBA00022603"/>
    </source>
</evidence>
<dbReference type="OrthoDB" id="9803017at2"/>
<dbReference type="GO" id="GO:0008168">
    <property type="term" value="F:methyltransferase activity"/>
    <property type="evidence" value="ECO:0007669"/>
    <property type="project" value="UniProtKB-KW"/>
</dbReference>
<dbReference type="EMBL" id="LDJR01000062">
    <property type="protein sequence ID" value="OAK67083.1"/>
    <property type="molecule type" value="Genomic_DNA"/>
</dbReference>
<dbReference type="SUPFAM" id="SSF53335">
    <property type="entry name" value="S-adenosyl-L-methionine-dependent methyltransferases"/>
    <property type="match status" value="1"/>
</dbReference>
<feature type="region of interest" description="Disordered" evidence="3">
    <location>
        <begin position="1"/>
        <end position="22"/>
    </location>
</feature>